<dbReference type="Gene3D" id="3.40.50.720">
    <property type="entry name" value="NAD(P)-binding Rossmann-like Domain"/>
    <property type="match status" value="1"/>
</dbReference>
<evidence type="ECO:0000313" key="4">
    <source>
        <dbReference type="Proteomes" id="UP000325787"/>
    </source>
</evidence>
<gene>
    <name evidence="3" type="ORF">EKG83_13690</name>
</gene>
<dbReference type="PANTHER" id="PTHR43391">
    <property type="entry name" value="RETINOL DEHYDROGENASE-RELATED"/>
    <property type="match status" value="1"/>
</dbReference>
<dbReference type="SUPFAM" id="SSF51735">
    <property type="entry name" value="NAD(P)-binding Rossmann-fold domains"/>
    <property type="match status" value="1"/>
</dbReference>
<dbReference type="PRINTS" id="PR00081">
    <property type="entry name" value="GDHRDH"/>
</dbReference>
<sequence>MTRALVIGNSDGIGLALTRRLLADGWDVVGVSRRASEVVHGRYAHHVADVTGADFPAVLAGVGPVDACVYAAGVGEVFDVGDLAAQTRAVEVNLLGAARAVEAVVPAMVAAGRGHFVGLSSLADVLVSPDSPGYAASKAGLSSYLLGLAGALRRHGVAVTCVRFGFVDTKMAKGDVKPMLVGVERAVDVLVRALRTRPVVVSYPKRMSVLARALRIASGVRVGR</sequence>
<comment type="similarity">
    <text evidence="1">Belongs to the short-chain dehydrogenases/reductases (SDR) family.</text>
</comment>
<organism evidence="3 4">
    <name type="scientific">Saccharothrix syringae</name>
    <name type="common">Nocardiopsis syringae</name>
    <dbReference type="NCBI Taxonomy" id="103733"/>
    <lineage>
        <taxon>Bacteria</taxon>
        <taxon>Bacillati</taxon>
        <taxon>Actinomycetota</taxon>
        <taxon>Actinomycetes</taxon>
        <taxon>Pseudonocardiales</taxon>
        <taxon>Pseudonocardiaceae</taxon>
        <taxon>Saccharothrix</taxon>
    </lineage>
</organism>
<name>A0A5Q0GW94_SACSY</name>
<dbReference type="OrthoDB" id="9775296at2"/>
<evidence type="ECO:0000313" key="3">
    <source>
        <dbReference type="EMBL" id="QFZ18396.1"/>
    </source>
</evidence>
<reference evidence="4" key="1">
    <citation type="journal article" date="2021" name="Curr. Microbiol.">
        <title>Complete genome of nocamycin-producing strain Saccharothrix syringae NRRL B-16468 reveals the biosynthetic potential for secondary metabolites.</title>
        <authorList>
            <person name="Mo X."/>
            <person name="Yang S."/>
        </authorList>
    </citation>
    <scope>NUCLEOTIDE SEQUENCE [LARGE SCALE GENOMIC DNA]</scope>
    <source>
        <strain evidence="4">ATCC 51364 / DSM 43886 / JCM 6844 / KCTC 9398 / NBRC 14523 / NRRL B-16468 / INA 2240</strain>
    </source>
</reference>
<proteinExistence type="inferred from homology"/>
<evidence type="ECO:0000256" key="2">
    <source>
        <dbReference type="ARBA" id="ARBA00023002"/>
    </source>
</evidence>
<keyword evidence="4" id="KW-1185">Reference proteome</keyword>
<accession>A0A5Q0GW94</accession>
<dbReference type="Proteomes" id="UP000325787">
    <property type="component" value="Chromosome"/>
</dbReference>
<dbReference type="InterPro" id="IPR020904">
    <property type="entry name" value="Sc_DH/Rdtase_CS"/>
</dbReference>
<dbReference type="PROSITE" id="PS00061">
    <property type="entry name" value="ADH_SHORT"/>
    <property type="match status" value="1"/>
</dbReference>
<dbReference type="EMBL" id="CP034550">
    <property type="protein sequence ID" value="QFZ18396.1"/>
    <property type="molecule type" value="Genomic_DNA"/>
</dbReference>
<dbReference type="AlphaFoldDB" id="A0A5Q0GW94"/>
<evidence type="ECO:0000256" key="1">
    <source>
        <dbReference type="ARBA" id="ARBA00006484"/>
    </source>
</evidence>
<dbReference type="InterPro" id="IPR002347">
    <property type="entry name" value="SDR_fam"/>
</dbReference>
<protein>
    <submittedName>
        <fullName evidence="3">SDR family NAD(P)-dependent oxidoreductase</fullName>
    </submittedName>
</protein>
<keyword evidence="2" id="KW-0560">Oxidoreductase</keyword>
<dbReference type="GO" id="GO:0016491">
    <property type="term" value="F:oxidoreductase activity"/>
    <property type="evidence" value="ECO:0007669"/>
    <property type="project" value="UniProtKB-KW"/>
</dbReference>
<dbReference type="Pfam" id="PF00106">
    <property type="entry name" value="adh_short"/>
    <property type="match status" value="1"/>
</dbReference>
<dbReference type="KEGG" id="ssyi:EKG83_13690"/>
<dbReference type="RefSeq" id="WP_033430869.1">
    <property type="nucleotide sequence ID" value="NZ_CP034550.1"/>
</dbReference>
<dbReference type="PANTHER" id="PTHR43391:SF94">
    <property type="entry name" value="OXIDOREDUCTASE-RELATED"/>
    <property type="match status" value="1"/>
</dbReference>
<dbReference type="InterPro" id="IPR036291">
    <property type="entry name" value="NAD(P)-bd_dom_sf"/>
</dbReference>